<proteinExistence type="predicted"/>
<organism evidence="1 2">
    <name type="scientific">Trichinella spiralis</name>
    <name type="common">Trichina worm</name>
    <dbReference type="NCBI Taxonomy" id="6334"/>
    <lineage>
        <taxon>Eukaryota</taxon>
        <taxon>Metazoa</taxon>
        <taxon>Ecdysozoa</taxon>
        <taxon>Nematoda</taxon>
        <taxon>Enoplea</taxon>
        <taxon>Dorylaimia</taxon>
        <taxon>Trichinellida</taxon>
        <taxon>Trichinellidae</taxon>
        <taxon>Trichinella</taxon>
    </lineage>
</organism>
<dbReference type="AlphaFoldDB" id="A0A0V0ZPP3"/>
<name>A0A0V0ZPP3_TRISP</name>
<gene>
    <name evidence="1" type="ORF">T01_4789</name>
</gene>
<dbReference type="EMBL" id="JYDH01002304">
    <property type="protein sequence ID" value="KRY14174.1"/>
    <property type="molecule type" value="Genomic_DNA"/>
</dbReference>
<comment type="caution">
    <text evidence="1">The sequence shown here is derived from an EMBL/GenBank/DDBJ whole genome shotgun (WGS) entry which is preliminary data.</text>
</comment>
<protein>
    <submittedName>
        <fullName evidence="1">Uncharacterized protein</fullName>
    </submittedName>
</protein>
<evidence type="ECO:0000313" key="2">
    <source>
        <dbReference type="Proteomes" id="UP000054776"/>
    </source>
</evidence>
<accession>A0A0V0ZPP3</accession>
<sequence>MEIIDIHVQKLTDPAGNSEMNLTGGGHQLKIRLKHKL</sequence>
<dbReference type="Proteomes" id="UP000054776">
    <property type="component" value="Unassembled WGS sequence"/>
</dbReference>
<dbReference type="InParanoid" id="A0A0V0ZPP3"/>
<keyword evidence="2" id="KW-1185">Reference proteome</keyword>
<reference evidence="1 2" key="1">
    <citation type="submission" date="2015-01" db="EMBL/GenBank/DDBJ databases">
        <title>Evolution of Trichinella species and genotypes.</title>
        <authorList>
            <person name="Korhonen P.K."/>
            <person name="Edoardo P."/>
            <person name="Giuseppe L.R."/>
            <person name="Gasser R.B."/>
        </authorList>
    </citation>
    <scope>NUCLEOTIDE SEQUENCE [LARGE SCALE GENOMIC DNA]</scope>
    <source>
        <strain evidence="1">ISS3</strain>
    </source>
</reference>
<evidence type="ECO:0000313" key="1">
    <source>
        <dbReference type="EMBL" id="KRY14174.1"/>
    </source>
</evidence>